<name>A2GKD5_TRIV3</name>
<accession>A2GKD5</accession>
<reference evidence="2" key="1">
    <citation type="submission" date="2006-10" db="EMBL/GenBank/DDBJ databases">
        <authorList>
            <person name="Amadeo P."/>
            <person name="Zhao Q."/>
            <person name="Wortman J."/>
            <person name="Fraser-Liggett C."/>
            <person name="Carlton J."/>
        </authorList>
    </citation>
    <scope>NUCLEOTIDE SEQUENCE</scope>
    <source>
        <strain evidence="2">G3</strain>
    </source>
</reference>
<keyword evidence="3" id="KW-1185">Reference proteome</keyword>
<evidence type="ECO:0000313" key="2">
    <source>
        <dbReference type="EMBL" id="EAX82384.1"/>
    </source>
</evidence>
<organism evidence="2 3">
    <name type="scientific">Trichomonas vaginalis (strain ATCC PRA-98 / G3)</name>
    <dbReference type="NCBI Taxonomy" id="412133"/>
    <lineage>
        <taxon>Eukaryota</taxon>
        <taxon>Metamonada</taxon>
        <taxon>Parabasalia</taxon>
        <taxon>Trichomonadida</taxon>
        <taxon>Trichomonadidae</taxon>
        <taxon>Trichomonas</taxon>
    </lineage>
</organism>
<evidence type="ECO:0000256" key="1">
    <source>
        <dbReference type="SAM" id="MobiDB-lite"/>
    </source>
</evidence>
<protein>
    <submittedName>
        <fullName evidence="2">Uncharacterized protein</fullName>
    </submittedName>
</protein>
<dbReference type="VEuPathDB" id="TrichDB:TVAGG3_0175850"/>
<dbReference type="Proteomes" id="UP000001542">
    <property type="component" value="Unassembled WGS sequence"/>
</dbReference>
<proteinExistence type="predicted"/>
<feature type="region of interest" description="Disordered" evidence="1">
    <location>
        <begin position="67"/>
        <end position="86"/>
    </location>
</feature>
<reference evidence="2" key="2">
    <citation type="journal article" date="2007" name="Science">
        <title>Draft genome sequence of the sexually transmitted pathogen Trichomonas vaginalis.</title>
        <authorList>
            <person name="Carlton J.M."/>
            <person name="Hirt R.P."/>
            <person name="Silva J.C."/>
            <person name="Delcher A.L."/>
            <person name="Schatz M."/>
            <person name="Zhao Q."/>
            <person name="Wortman J.R."/>
            <person name="Bidwell S.L."/>
            <person name="Alsmark U.C.M."/>
            <person name="Besteiro S."/>
            <person name="Sicheritz-Ponten T."/>
            <person name="Noel C.J."/>
            <person name="Dacks J.B."/>
            <person name="Foster P.G."/>
            <person name="Simillion C."/>
            <person name="Van de Peer Y."/>
            <person name="Miranda-Saavedra D."/>
            <person name="Barton G.J."/>
            <person name="Westrop G.D."/>
            <person name="Mueller S."/>
            <person name="Dessi D."/>
            <person name="Fiori P.L."/>
            <person name="Ren Q."/>
            <person name="Paulsen I."/>
            <person name="Zhang H."/>
            <person name="Bastida-Corcuera F.D."/>
            <person name="Simoes-Barbosa A."/>
            <person name="Brown M.T."/>
            <person name="Hayes R.D."/>
            <person name="Mukherjee M."/>
            <person name="Okumura C.Y."/>
            <person name="Schneider R."/>
            <person name="Smith A.J."/>
            <person name="Vanacova S."/>
            <person name="Villalvazo M."/>
            <person name="Haas B.J."/>
            <person name="Pertea M."/>
            <person name="Feldblyum T.V."/>
            <person name="Utterback T.R."/>
            <person name="Shu C.L."/>
            <person name="Osoegawa K."/>
            <person name="de Jong P.J."/>
            <person name="Hrdy I."/>
            <person name="Horvathova L."/>
            <person name="Zubacova Z."/>
            <person name="Dolezal P."/>
            <person name="Malik S.B."/>
            <person name="Logsdon J.M. Jr."/>
            <person name="Henze K."/>
            <person name="Gupta A."/>
            <person name="Wang C.C."/>
            <person name="Dunne R.L."/>
            <person name="Upcroft J.A."/>
            <person name="Upcroft P."/>
            <person name="White O."/>
            <person name="Salzberg S.L."/>
            <person name="Tang P."/>
            <person name="Chiu C.-H."/>
            <person name="Lee Y.-S."/>
            <person name="Embley T.M."/>
            <person name="Coombs G.H."/>
            <person name="Mottram J.C."/>
            <person name="Tachezy J."/>
            <person name="Fraser-Liggett C.M."/>
            <person name="Johnson P.J."/>
        </authorList>
    </citation>
    <scope>NUCLEOTIDE SEQUENCE [LARGE SCALE GENOMIC DNA]</scope>
    <source>
        <strain evidence="2">G3</strain>
    </source>
</reference>
<dbReference type="EMBL" id="DS116753">
    <property type="protein sequence ID" value="EAX82384.1"/>
    <property type="molecule type" value="Genomic_DNA"/>
</dbReference>
<dbReference type="SMR" id="A2GKD5"/>
<dbReference type="AlphaFoldDB" id="A2GKD5"/>
<sequence>MNRYITQCLLSVPKETTQNRLKCVRLLQFYKKTKERNANKKYTIVSIITKYLLQSANSKNLNMRKINPEIKRKLHQKQEKRSTRQEMQKDFLRITLQVITEEESGPHKISNFQI</sequence>
<gene>
    <name evidence="2" type="ORF">TVAG_034530</name>
</gene>
<dbReference type="InParanoid" id="A2GKD5"/>
<dbReference type="VEuPathDB" id="TrichDB:TVAG_034530"/>
<evidence type="ECO:0000313" key="3">
    <source>
        <dbReference type="Proteomes" id="UP000001542"/>
    </source>
</evidence>